<dbReference type="AlphaFoldDB" id="A0A074Y421"/>
<keyword evidence="2" id="KW-1185">Reference proteome</keyword>
<dbReference type="GeneID" id="25371333"/>
<evidence type="ECO:0008006" key="3">
    <source>
        <dbReference type="Google" id="ProtNLM"/>
    </source>
</evidence>
<dbReference type="RefSeq" id="XP_013340930.1">
    <property type="nucleotide sequence ID" value="XM_013485476.1"/>
</dbReference>
<organism evidence="1 2">
    <name type="scientific">Aureobasidium subglaciale (strain EXF-2481)</name>
    <name type="common">Aureobasidium pullulans var. subglaciale</name>
    <dbReference type="NCBI Taxonomy" id="1043005"/>
    <lineage>
        <taxon>Eukaryota</taxon>
        <taxon>Fungi</taxon>
        <taxon>Dikarya</taxon>
        <taxon>Ascomycota</taxon>
        <taxon>Pezizomycotina</taxon>
        <taxon>Dothideomycetes</taxon>
        <taxon>Dothideomycetidae</taxon>
        <taxon>Dothideales</taxon>
        <taxon>Saccotheciaceae</taxon>
        <taxon>Aureobasidium</taxon>
    </lineage>
</organism>
<sequence length="154" mass="17722">MPTSILDMPDDDILNLQLVNKRMHSISRLYLSKRVNDVSLQGLQELYSLSFGPCAHHITTLILRMEHRVMPKAKYLTLIYATFRNFANFGKLASIGVRRHREVTHYQSLAVTRKSHSVMVDFLVTRLLRSASRAKLNIRTVVYDFAMSGSQVRD</sequence>
<name>A0A074Y421_AURSE</name>
<dbReference type="Proteomes" id="UP000030641">
    <property type="component" value="Unassembled WGS sequence"/>
</dbReference>
<gene>
    <name evidence="1" type="ORF">AUEXF2481DRAFT_7619</name>
</gene>
<dbReference type="OrthoDB" id="5279008at2759"/>
<dbReference type="EMBL" id="KL584770">
    <property type="protein sequence ID" value="KEQ92543.1"/>
    <property type="molecule type" value="Genomic_DNA"/>
</dbReference>
<accession>A0A074Y421</accession>
<evidence type="ECO:0000313" key="2">
    <source>
        <dbReference type="Proteomes" id="UP000030641"/>
    </source>
</evidence>
<reference evidence="1 2" key="1">
    <citation type="journal article" date="2014" name="BMC Genomics">
        <title>Genome sequencing of four Aureobasidium pullulans varieties: biotechnological potential, stress tolerance, and description of new species.</title>
        <authorList>
            <person name="Gostin Ar C."/>
            <person name="Ohm R.A."/>
            <person name="Kogej T."/>
            <person name="Sonjak S."/>
            <person name="Turk M."/>
            <person name="Zajc J."/>
            <person name="Zalar P."/>
            <person name="Grube M."/>
            <person name="Sun H."/>
            <person name="Han J."/>
            <person name="Sharma A."/>
            <person name="Chiniquy J."/>
            <person name="Ngan C.Y."/>
            <person name="Lipzen A."/>
            <person name="Barry K."/>
            <person name="Grigoriev I.V."/>
            <person name="Gunde-Cimerman N."/>
        </authorList>
    </citation>
    <scope>NUCLEOTIDE SEQUENCE [LARGE SCALE GENOMIC DNA]</scope>
    <source>
        <strain evidence="1 2">EXF-2481</strain>
    </source>
</reference>
<proteinExistence type="predicted"/>
<dbReference type="InParanoid" id="A0A074Y421"/>
<evidence type="ECO:0000313" key="1">
    <source>
        <dbReference type="EMBL" id="KEQ92543.1"/>
    </source>
</evidence>
<dbReference type="HOGENOM" id="CLU_1703877_0_0_1"/>
<protein>
    <recommendedName>
        <fullName evidence="3">F-box domain-containing protein</fullName>
    </recommendedName>
</protein>